<accession>A0A4R8FYI7</accession>
<protein>
    <submittedName>
        <fullName evidence="1">Uncharacterized protein</fullName>
    </submittedName>
</protein>
<sequence>MSEATEKQAMKTGEKVGVTFFHSTKSASCKGGFWQFSSEQARQPYVVRIRHLQPLHSGNPSRQRNRDLR</sequence>
<dbReference type="AlphaFoldDB" id="A0A4R8FYI7"/>
<dbReference type="Proteomes" id="UP000294489">
    <property type="component" value="Unassembled WGS sequence"/>
</dbReference>
<dbReference type="EMBL" id="SOEC01000002">
    <property type="protein sequence ID" value="TDX32151.1"/>
    <property type="molecule type" value="Genomic_DNA"/>
</dbReference>
<evidence type="ECO:0000313" key="1">
    <source>
        <dbReference type="EMBL" id="TDX32151.1"/>
    </source>
</evidence>
<organism evidence="1 2">
    <name type="scientific">Modicisalibacter xianhensis</name>
    <dbReference type="NCBI Taxonomy" id="442341"/>
    <lineage>
        <taxon>Bacteria</taxon>
        <taxon>Pseudomonadati</taxon>
        <taxon>Pseudomonadota</taxon>
        <taxon>Gammaproteobacteria</taxon>
        <taxon>Oceanospirillales</taxon>
        <taxon>Halomonadaceae</taxon>
        <taxon>Modicisalibacter</taxon>
    </lineage>
</organism>
<gene>
    <name evidence="1" type="ORF">DFO67_102100</name>
</gene>
<evidence type="ECO:0000313" key="2">
    <source>
        <dbReference type="Proteomes" id="UP000294489"/>
    </source>
</evidence>
<proteinExistence type="predicted"/>
<reference evidence="1 2" key="1">
    <citation type="submission" date="2019-03" db="EMBL/GenBank/DDBJ databases">
        <title>Freshwater and sediment microbial communities from various areas in North America, analyzing microbe dynamics in response to fracking.</title>
        <authorList>
            <person name="Lamendella R."/>
        </authorList>
    </citation>
    <scope>NUCLEOTIDE SEQUENCE [LARGE SCALE GENOMIC DNA]</scope>
    <source>
        <strain evidence="1 2">6_TX</strain>
    </source>
</reference>
<name>A0A4R8FYI7_9GAMM</name>
<comment type="caution">
    <text evidence="1">The sequence shown here is derived from an EMBL/GenBank/DDBJ whole genome shotgun (WGS) entry which is preliminary data.</text>
</comment>